<dbReference type="EMBL" id="JASCTH010000010">
    <property type="protein sequence ID" value="MDI6100393.1"/>
    <property type="molecule type" value="Genomic_DNA"/>
</dbReference>
<comment type="caution">
    <text evidence="1">The sequence shown here is derived from an EMBL/GenBank/DDBJ whole genome shotgun (WGS) entry which is preliminary data.</text>
</comment>
<organism evidence="1 2">
    <name type="scientific">Actinoplanes sandaracinus</name>
    <dbReference type="NCBI Taxonomy" id="3045177"/>
    <lineage>
        <taxon>Bacteria</taxon>
        <taxon>Bacillati</taxon>
        <taxon>Actinomycetota</taxon>
        <taxon>Actinomycetes</taxon>
        <taxon>Micromonosporales</taxon>
        <taxon>Micromonosporaceae</taxon>
        <taxon>Actinoplanes</taxon>
    </lineage>
</organism>
<name>A0ABT6WKZ3_9ACTN</name>
<keyword evidence="2" id="KW-1185">Reference proteome</keyword>
<accession>A0ABT6WKZ3</accession>
<sequence>MLAPDGGEKLIEGGGSCWVLSGPARIDGKTVSTARVVAATPVRVGDTGVPLLVLELVPETSVAEVPVPSETWLEAAVQAWADRSGLPENSDADARVWCFLFGRLGCSCKDHRACHA</sequence>
<dbReference type="Proteomes" id="UP001241758">
    <property type="component" value="Unassembled WGS sequence"/>
</dbReference>
<gene>
    <name evidence="1" type="ORF">QLQ12_17435</name>
</gene>
<protein>
    <submittedName>
        <fullName evidence="1">Uncharacterized protein</fullName>
    </submittedName>
</protein>
<evidence type="ECO:0000313" key="2">
    <source>
        <dbReference type="Proteomes" id="UP001241758"/>
    </source>
</evidence>
<proteinExistence type="predicted"/>
<evidence type="ECO:0000313" key="1">
    <source>
        <dbReference type="EMBL" id="MDI6100393.1"/>
    </source>
</evidence>
<reference evidence="1 2" key="1">
    <citation type="submission" date="2023-05" db="EMBL/GenBank/DDBJ databases">
        <title>Actinoplanes sp. NEAU-A12 genome sequencing.</title>
        <authorList>
            <person name="Wang Z.-S."/>
        </authorList>
    </citation>
    <scope>NUCLEOTIDE SEQUENCE [LARGE SCALE GENOMIC DNA]</scope>
    <source>
        <strain evidence="1 2">NEAU-A12</strain>
    </source>
</reference>